<dbReference type="AlphaFoldDB" id="A0A1I0VA50"/>
<accession>A0A1I0VA50</accession>
<evidence type="ECO:0000313" key="2">
    <source>
        <dbReference type="Proteomes" id="UP000198790"/>
    </source>
</evidence>
<dbReference type="RefSeq" id="WP_092894194.1">
    <property type="nucleotide sequence ID" value="NZ_FOKK01000001.1"/>
</dbReference>
<proteinExistence type="predicted"/>
<protein>
    <submittedName>
        <fullName evidence="1">Uncharacterized protein</fullName>
    </submittedName>
</protein>
<name>A0A1I0VA50_9BACT</name>
<gene>
    <name evidence="1" type="ORF">SAMN04489723_10179</name>
</gene>
<reference evidence="1 2" key="1">
    <citation type="submission" date="2016-10" db="EMBL/GenBank/DDBJ databases">
        <authorList>
            <person name="de Groot N.N."/>
        </authorList>
    </citation>
    <scope>NUCLEOTIDE SEQUENCE [LARGE SCALE GENOMIC DNA]</scope>
    <source>
        <strain evidence="1 2">DSM 23399</strain>
    </source>
</reference>
<dbReference type="Proteomes" id="UP000198790">
    <property type="component" value="Unassembled WGS sequence"/>
</dbReference>
<organism evidence="1 2">
    <name type="scientific">Algoriphagus aquimarinus</name>
    <dbReference type="NCBI Taxonomy" id="237018"/>
    <lineage>
        <taxon>Bacteria</taxon>
        <taxon>Pseudomonadati</taxon>
        <taxon>Bacteroidota</taxon>
        <taxon>Cytophagia</taxon>
        <taxon>Cytophagales</taxon>
        <taxon>Cyclobacteriaceae</taxon>
        <taxon>Algoriphagus</taxon>
    </lineage>
</organism>
<keyword evidence="2" id="KW-1185">Reference proteome</keyword>
<dbReference type="EMBL" id="FOKK01000001">
    <property type="protein sequence ID" value="SFA72910.1"/>
    <property type="molecule type" value="Genomic_DNA"/>
</dbReference>
<sequence length="105" mass="12203">MTSKIKLFEYESSSIIIMLSIFFNEENHLIFEGTEFGKKKGGTDHVYSYIINPIQISLLAKVLKVKEPQSEKLLVSIRDRFEGKDAYRQFAAFMDENKIEFTKLS</sequence>
<dbReference type="OrthoDB" id="765606at2"/>
<evidence type="ECO:0000313" key="1">
    <source>
        <dbReference type="EMBL" id="SFA72910.1"/>
    </source>
</evidence>